<proteinExistence type="predicted"/>
<feature type="coiled-coil region" evidence="1">
    <location>
        <begin position="84"/>
        <end position="185"/>
    </location>
</feature>
<name>A0AAF3FTD7_9BILA</name>
<evidence type="ECO:0000256" key="1">
    <source>
        <dbReference type="SAM" id="Coils"/>
    </source>
</evidence>
<dbReference type="Proteomes" id="UP000887575">
    <property type="component" value="Unassembled WGS sequence"/>
</dbReference>
<dbReference type="AlphaFoldDB" id="A0AAF3FTD7"/>
<evidence type="ECO:0000313" key="2">
    <source>
        <dbReference type="Proteomes" id="UP000887575"/>
    </source>
</evidence>
<organism evidence="2 3">
    <name type="scientific">Mesorhabditis belari</name>
    <dbReference type="NCBI Taxonomy" id="2138241"/>
    <lineage>
        <taxon>Eukaryota</taxon>
        <taxon>Metazoa</taxon>
        <taxon>Ecdysozoa</taxon>
        <taxon>Nematoda</taxon>
        <taxon>Chromadorea</taxon>
        <taxon>Rhabditida</taxon>
        <taxon>Rhabditina</taxon>
        <taxon>Rhabditomorpha</taxon>
        <taxon>Rhabditoidea</taxon>
        <taxon>Rhabditidae</taxon>
        <taxon>Mesorhabditinae</taxon>
        <taxon>Mesorhabditis</taxon>
    </lineage>
</organism>
<reference evidence="3" key="1">
    <citation type="submission" date="2024-02" db="UniProtKB">
        <authorList>
            <consortium name="WormBaseParasite"/>
        </authorList>
    </citation>
    <scope>IDENTIFICATION</scope>
</reference>
<dbReference type="WBParaSite" id="MBELARI_LOCUS9064">
    <property type="protein sequence ID" value="MBELARI_LOCUS9064"/>
    <property type="gene ID" value="MBELARI_LOCUS9064"/>
</dbReference>
<evidence type="ECO:0000313" key="3">
    <source>
        <dbReference type="WBParaSite" id="MBELARI_LOCUS9064"/>
    </source>
</evidence>
<keyword evidence="1" id="KW-0175">Coiled coil</keyword>
<sequence>MIFNKSLSSCEEEQERRLRELATMYRGHFEEITEMTTRLRNENGELKKRLTEHQAKTTAQSTSTQLNSIKMQFEDREKEYGLTLTKIRNEMEFLQKELERRENQVNRLTHRLDELTIDNKKMNFDTISDDELAKLKSEISRYRNELDELRDQNENLKFSFKENTQREIREKHRQVEKDCDEERQQRMDLTEILLEMSKDLQEIIQWSKILEA</sequence>
<accession>A0AAF3FTD7</accession>
<keyword evidence="2" id="KW-1185">Reference proteome</keyword>
<protein>
    <submittedName>
        <fullName evidence="3">Uncharacterized protein</fullName>
    </submittedName>
</protein>